<dbReference type="AlphaFoldDB" id="A0A0E9T141"/>
<organism evidence="1">
    <name type="scientific">Anguilla anguilla</name>
    <name type="common">European freshwater eel</name>
    <name type="synonym">Muraena anguilla</name>
    <dbReference type="NCBI Taxonomy" id="7936"/>
    <lineage>
        <taxon>Eukaryota</taxon>
        <taxon>Metazoa</taxon>
        <taxon>Chordata</taxon>
        <taxon>Craniata</taxon>
        <taxon>Vertebrata</taxon>
        <taxon>Euteleostomi</taxon>
        <taxon>Actinopterygii</taxon>
        <taxon>Neopterygii</taxon>
        <taxon>Teleostei</taxon>
        <taxon>Anguilliformes</taxon>
        <taxon>Anguillidae</taxon>
        <taxon>Anguilla</taxon>
    </lineage>
</organism>
<proteinExistence type="predicted"/>
<protein>
    <submittedName>
        <fullName evidence="1">Uncharacterized protein</fullName>
    </submittedName>
</protein>
<name>A0A0E9T141_ANGAN</name>
<sequence>MSIIKIMLLKILKKYCNCKYTFNIS</sequence>
<dbReference type="EMBL" id="GBXM01062124">
    <property type="protein sequence ID" value="JAH46453.1"/>
    <property type="molecule type" value="Transcribed_RNA"/>
</dbReference>
<reference evidence="1" key="2">
    <citation type="journal article" date="2015" name="Fish Shellfish Immunol.">
        <title>Early steps in the European eel (Anguilla anguilla)-Vibrio vulnificus interaction in the gills: Role of the RtxA13 toxin.</title>
        <authorList>
            <person name="Callol A."/>
            <person name="Pajuelo D."/>
            <person name="Ebbesson L."/>
            <person name="Teles M."/>
            <person name="MacKenzie S."/>
            <person name="Amaro C."/>
        </authorList>
    </citation>
    <scope>NUCLEOTIDE SEQUENCE</scope>
</reference>
<reference evidence="1" key="1">
    <citation type="submission" date="2014-11" db="EMBL/GenBank/DDBJ databases">
        <authorList>
            <person name="Amaro Gonzalez C."/>
        </authorList>
    </citation>
    <scope>NUCLEOTIDE SEQUENCE</scope>
</reference>
<evidence type="ECO:0000313" key="1">
    <source>
        <dbReference type="EMBL" id="JAH46453.1"/>
    </source>
</evidence>
<accession>A0A0E9T141</accession>